<dbReference type="AlphaFoldDB" id="A0A836CJK8"/>
<reference evidence="1" key="1">
    <citation type="submission" date="2021-02" db="EMBL/GenBank/DDBJ databases">
        <title>First Annotated Genome of the Yellow-green Alga Tribonema minus.</title>
        <authorList>
            <person name="Mahan K.M."/>
        </authorList>
    </citation>
    <scope>NUCLEOTIDE SEQUENCE</scope>
    <source>
        <strain evidence="1">UTEX B ZZ1240</strain>
    </source>
</reference>
<evidence type="ECO:0000313" key="1">
    <source>
        <dbReference type="EMBL" id="KAG5187673.1"/>
    </source>
</evidence>
<comment type="caution">
    <text evidence="1">The sequence shown here is derived from an EMBL/GenBank/DDBJ whole genome shotgun (WGS) entry which is preliminary data.</text>
</comment>
<sequence length="324" mass="35094">MDSSSSLPLRGDGRPRRNRQMTAKLSAVEAGEVCMPSPWFGRDSAVRTSAARTARCQEAGQGQEHVIAPDIVSDQDVLIDSIKSADTASLSAAEHAVAARLIMQAIARFLPSDQRRYLVVTAVPARNPCHQPFRALVEAVIRGLPDELRKRVRFVQLLQRKHFVPQHSALPAADRAQRTDVDAADAAALEAAHRTSLPRGAALFAPAAVWIELRAADGAPGAYLHPDTELGRCIGSMRQWLPGSPNLEANWRSEAEQQTLSEQAPIRDREVCRCILVGCSRTCELPQIAAGHHAIVIVAVGGLQCEKQARQGRPGPASNRFGQV</sequence>
<gene>
    <name evidence="1" type="ORF">JKP88DRAFT_306722</name>
</gene>
<organism evidence="1 2">
    <name type="scientific">Tribonema minus</name>
    <dbReference type="NCBI Taxonomy" id="303371"/>
    <lineage>
        <taxon>Eukaryota</taxon>
        <taxon>Sar</taxon>
        <taxon>Stramenopiles</taxon>
        <taxon>Ochrophyta</taxon>
        <taxon>PX clade</taxon>
        <taxon>Xanthophyceae</taxon>
        <taxon>Tribonematales</taxon>
        <taxon>Tribonemataceae</taxon>
        <taxon>Tribonema</taxon>
    </lineage>
</organism>
<protein>
    <submittedName>
        <fullName evidence="1">Uncharacterized protein</fullName>
    </submittedName>
</protein>
<dbReference type="EMBL" id="JAFCMP010000085">
    <property type="protein sequence ID" value="KAG5187673.1"/>
    <property type="molecule type" value="Genomic_DNA"/>
</dbReference>
<accession>A0A836CJK8</accession>
<dbReference type="Proteomes" id="UP000664859">
    <property type="component" value="Unassembled WGS sequence"/>
</dbReference>
<keyword evidence="2" id="KW-1185">Reference proteome</keyword>
<proteinExistence type="predicted"/>
<name>A0A836CJK8_9STRA</name>
<evidence type="ECO:0000313" key="2">
    <source>
        <dbReference type="Proteomes" id="UP000664859"/>
    </source>
</evidence>